<dbReference type="GO" id="GO:0006351">
    <property type="term" value="P:DNA-templated transcription"/>
    <property type="evidence" value="ECO:0007669"/>
    <property type="project" value="InterPro"/>
</dbReference>
<dbReference type="Gene3D" id="1.10.10.60">
    <property type="entry name" value="Homeodomain-like"/>
    <property type="match status" value="1"/>
</dbReference>
<reference evidence="1" key="1">
    <citation type="journal article" date="2020" name="Nature">
        <title>Giant virus diversity and host interactions through global metagenomics.</title>
        <authorList>
            <person name="Schulz F."/>
            <person name="Roux S."/>
            <person name="Paez-Espino D."/>
            <person name="Jungbluth S."/>
            <person name="Walsh D.A."/>
            <person name="Denef V.J."/>
            <person name="McMahon K.D."/>
            <person name="Konstantinidis K.T."/>
            <person name="Eloe-Fadrosh E.A."/>
            <person name="Kyrpides N.C."/>
            <person name="Woyke T."/>
        </authorList>
    </citation>
    <scope>NUCLEOTIDE SEQUENCE</scope>
    <source>
        <strain evidence="1">GVMAG-M-3300023179-4</strain>
    </source>
</reference>
<dbReference type="GO" id="GO:0003899">
    <property type="term" value="F:DNA-directed RNA polymerase activity"/>
    <property type="evidence" value="ECO:0007669"/>
    <property type="project" value="InterPro"/>
</dbReference>
<dbReference type="InterPro" id="IPR000268">
    <property type="entry name" value="RPABC5/Rpb10"/>
</dbReference>
<dbReference type="GO" id="GO:0003677">
    <property type="term" value="F:DNA binding"/>
    <property type="evidence" value="ECO:0007669"/>
    <property type="project" value="InterPro"/>
</dbReference>
<organism evidence="1">
    <name type="scientific">viral metagenome</name>
    <dbReference type="NCBI Taxonomy" id="1070528"/>
    <lineage>
        <taxon>unclassified sequences</taxon>
        <taxon>metagenomes</taxon>
        <taxon>organismal metagenomes</taxon>
    </lineage>
</organism>
<dbReference type="SUPFAM" id="SSF46924">
    <property type="entry name" value="RNA polymerase subunit RPB10"/>
    <property type="match status" value="1"/>
</dbReference>
<dbReference type="AlphaFoldDB" id="A0A6C0GZY9"/>
<dbReference type="Pfam" id="PF01194">
    <property type="entry name" value="RNA_pol_N"/>
    <property type="match status" value="1"/>
</dbReference>
<name>A0A6C0GZY9_9ZZZZ</name>
<proteinExistence type="predicted"/>
<evidence type="ECO:0000313" key="1">
    <source>
        <dbReference type="EMBL" id="QHT73864.1"/>
    </source>
</evidence>
<dbReference type="InterPro" id="IPR023580">
    <property type="entry name" value="RNA_pol_su_RPB10"/>
</dbReference>
<protein>
    <submittedName>
        <fullName evidence="1">Uncharacterized protein</fullName>
    </submittedName>
</protein>
<sequence length="74" mass="8868">MLYPICPTCGHLLADIEIEFTEKYNQIIDDDNKKISKKIKNDNTVEKLFKELKINKYCCRMRLISYFDHIKIII</sequence>
<dbReference type="EMBL" id="MN739833">
    <property type="protein sequence ID" value="QHT73864.1"/>
    <property type="molecule type" value="Genomic_DNA"/>
</dbReference>
<accession>A0A6C0GZY9</accession>